<dbReference type="VEuPathDB" id="FungiDB:BO70DRAFT_302228"/>
<sequence length="69" mass="7873">IRCPPRSGCSRRMPGRSSACTGFPVWRVELQFQLHSWAGRRQLPGGDHRMVAHMGATHHLYDVVSRVYL</sequence>
<evidence type="ECO:0000313" key="1">
    <source>
        <dbReference type="EMBL" id="PWY65584.1"/>
    </source>
</evidence>
<organism evidence="1 2">
    <name type="scientific">Aspergillus heteromorphus CBS 117.55</name>
    <dbReference type="NCBI Taxonomy" id="1448321"/>
    <lineage>
        <taxon>Eukaryota</taxon>
        <taxon>Fungi</taxon>
        <taxon>Dikarya</taxon>
        <taxon>Ascomycota</taxon>
        <taxon>Pezizomycotina</taxon>
        <taxon>Eurotiomycetes</taxon>
        <taxon>Eurotiomycetidae</taxon>
        <taxon>Eurotiales</taxon>
        <taxon>Aspergillaceae</taxon>
        <taxon>Aspergillus</taxon>
        <taxon>Aspergillus subgen. Circumdati</taxon>
    </lineage>
</organism>
<evidence type="ECO:0000313" key="2">
    <source>
        <dbReference type="Proteomes" id="UP000247233"/>
    </source>
</evidence>
<name>A0A317UU81_9EURO</name>
<protein>
    <submittedName>
        <fullName evidence="1">Uncharacterized protein</fullName>
    </submittedName>
</protein>
<accession>A0A317UU81</accession>
<dbReference type="AlphaFoldDB" id="A0A317UU81"/>
<feature type="non-terminal residue" evidence="1">
    <location>
        <position position="1"/>
    </location>
</feature>
<dbReference type="GeneID" id="37061978"/>
<dbReference type="EMBL" id="MSFL01000051">
    <property type="protein sequence ID" value="PWY65584.1"/>
    <property type="molecule type" value="Genomic_DNA"/>
</dbReference>
<dbReference type="RefSeq" id="XP_025394539.1">
    <property type="nucleotide sequence ID" value="XM_025539741.1"/>
</dbReference>
<comment type="caution">
    <text evidence="1">The sequence shown here is derived from an EMBL/GenBank/DDBJ whole genome shotgun (WGS) entry which is preliminary data.</text>
</comment>
<dbReference type="Proteomes" id="UP000247233">
    <property type="component" value="Unassembled WGS sequence"/>
</dbReference>
<proteinExistence type="predicted"/>
<keyword evidence="2" id="KW-1185">Reference proteome</keyword>
<gene>
    <name evidence="1" type="ORF">BO70DRAFT_302228</name>
</gene>
<reference evidence="1 2" key="1">
    <citation type="submission" date="2016-12" db="EMBL/GenBank/DDBJ databases">
        <title>The genomes of Aspergillus section Nigri reveals drivers in fungal speciation.</title>
        <authorList>
            <consortium name="DOE Joint Genome Institute"/>
            <person name="Vesth T.C."/>
            <person name="Nybo J."/>
            <person name="Theobald S."/>
            <person name="Brandl J."/>
            <person name="Frisvad J.C."/>
            <person name="Nielsen K.F."/>
            <person name="Lyhne E.K."/>
            <person name="Kogle M.E."/>
            <person name="Kuo A."/>
            <person name="Riley R."/>
            <person name="Clum A."/>
            <person name="Nolan M."/>
            <person name="Lipzen A."/>
            <person name="Salamov A."/>
            <person name="Henrissat B."/>
            <person name="Wiebenga A."/>
            <person name="De Vries R.P."/>
            <person name="Grigoriev I.V."/>
            <person name="Mortensen U.H."/>
            <person name="Andersen M.R."/>
            <person name="Baker S.E."/>
        </authorList>
    </citation>
    <scope>NUCLEOTIDE SEQUENCE [LARGE SCALE GENOMIC DNA]</scope>
    <source>
        <strain evidence="1 2">CBS 117.55</strain>
    </source>
</reference>